<evidence type="ECO:0000313" key="4">
    <source>
        <dbReference type="EMBL" id="TPN83373.1"/>
    </source>
</evidence>
<reference evidence="4 5" key="1">
    <citation type="submission" date="2019-06" db="EMBL/GenBank/DDBJ databases">
        <authorList>
            <person name="Meng X."/>
        </authorList>
    </citation>
    <scope>NUCLEOTIDE SEQUENCE [LARGE SCALE GENOMIC DNA]</scope>
    <source>
        <strain evidence="4 5">M625</strain>
    </source>
</reference>
<dbReference type="InterPro" id="IPR011050">
    <property type="entry name" value="Pectin_lyase_fold/virulence"/>
</dbReference>
<dbReference type="SUPFAM" id="SSF51126">
    <property type="entry name" value="Pectin lyase-like"/>
    <property type="match status" value="1"/>
</dbReference>
<dbReference type="InterPro" id="IPR012334">
    <property type="entry name" value="Pectin_lyas_fold"/>
</dbReference>
<sequence>MKLNSLKSFLYHRYWIFILFVFSMIFSISAQNQIRVGDPEVTFDTSKYDSRYPQMQEWQKAGVRGGIPHVKDIKIVKTLEDGANSADINRAINDASRENGLVAVFLKNGTYTINSKVSMKSNVSLIGESRDGVKCVIRMNDGDAFSFFKVNKSGIYTLTIEGSWGKPKYDWNYGINANDELRNNDNISVKIKDSRDCWLDKVNIFNSARDPLRVPGNHNTFRDLNVDGAHKKSGGAQGYFFVQGAYNLITGCRITHLRHISLQGGNVEYNVVYDNDFRQEVSFHSGDKGNNLIENNRITLPRDMPNGKADTPNAPYNSNSEPDYFAIMGPWSTQHDNSEKPNFVYKNNCLEENHNGATPWSDSKVLYKGPREVKPRNPATNFPALPESQAPKGGTLYPVVLGTVDNGNQKPIVRFIEPNNNQEFTIGVNIKPVVEAIDNDGTIRNVKLYLNNDLIGTDTNKPFEWGGVNSNDDELKDLKEGSYTLRAVATNNEGETNSSSITIKVKSSSNANTPPVLEFKSLSDGDTFSTGIDLKPVVIASDQDGAIEHVKLYLNDDFVRQESRSPYEWGDNPNRDELLKDLEDGEYTLKAIATDNDGAESTKTIQIFVGSSTTQPIIPVGSIVWIKSNQNQKYITVESNLKKNFLRADKGSADIREQFLVIDAGNGYVALQSKANDFFVSADRKLSNDIPLVADREEIGNWEKFEWISISDNQFALKAKVNDKYVQARISSQGAPLMARGSVIKGWETFVYETVSQKNSSLQSVIDIKAFPNPSKDYITITGIETGDQIIVHNLNGYNVMKATAKNDIEVLETNTLPKGVYIITILGKSKFQFIKN</sequence>
<feature type="transmembrane region" description="Helical" evidence="2">
    <location>
        <begin position="12"/>
        <end position="30"/>
    </location>
</feature>
<dbReference type="InterPro" id="IPR008999">
    <property type="entry name" value="Actin-crosslinking"/>
</dbReference>
<evidence type="ECO:0000259" key="3">
    <source>
        <dbReference type="Pfam" id="PF18962"/>
    </source>
</evidence>
<dbReference type="Gene3D" id="2.160.20.10">
    <property type="entry name" value="Single-stranded right-handed beta-helix, Pectin lyase-like"/>
    <property type="match status" value="1"/>
</dbReference>
<evidence type="ECO:0000256" key="1">
    <source>
        <dbReference type="ARBA" id="ARBA00022729"/>
    </source>
</evidence>
<dbReference type="Pfam" id="PF18962">
    <property type="entry name" value="Por_Secre_tail"/>
    <property type="match status" value="1"/>
</dbReference>
<protein>
    <submittedName>
        <fullName evidence="4">T9SS type A sorting domain-containing protein</fullName>
    </submittedName>
</protein>
<keyword evidence="2" id="KW-1133">Transmembrane helix</keyword>
<proteinExistence type="predicted"/>
<dbReference type="InterPro" id="IPR013783">
    <property type="entry name" value="Ig-like_fold"/>
</dbReference>
<dbReference type="NCBIfam" id="TIGR04183">
    <property type="entry name" value="Por_Secre_tail"/>
    <property type="match status" value="1"/>
</dbReference>
<dbReference type="Gene3D" id="2.60.40.10">
    <property type="entry name" value="Immunoglobulins"/>
    <property type="match status" value="2"/>
</dbReference>
<feature type="domain" description="Secretion system C-terminal sorting" evidence="3">
    <location>
        <begin position="771"/>
        <end position="830"/>
    </location>
</feature>
<dbReference type="Proteomes" id="UP000315540">
    <property type="component" value="Unassembled WGS sequence"/>
</dbReference>
<keyword evidence="2" id="KW-0812">Transmembrane</keyword>
<keyword evidence="2" id="KW-0472">Membrane</keyword>
<organism evidence="4 5">
    <name type="scientific">Aquimarina algicola</name>
    <dbReference type="NCBI Taxonomy" id="2589995"/>
    <lineage>
        <taxon>Bacteria</taxon>
        <taxon>Pseudomonadati</taxon>
        <taxon>Bacteroidota</taxon>
        <taxon>Flavobacteriia</taxon>
        <taxon>Flavobacteriales</taxon>
        <taxon>Flavobacteriaceae</taxon>
        <taxon>Aquimarina</taxon>
    </lineage>
</organism>
<dbReference type="Pfam" id="PF17957">
    <property type="entry name" value="Big_7"/>
    <property type="match status" value="2"/>
</dbReference>
<dbReference type="InterPro" id="IPR026444">
    <property type="entry name" value="Secre_tail"/>
</dbReference>
<name>A0A504J6Z9_9FLAO</name>
<dbReference type="AlphaFoldDB" id="A0A504J6Z9"/>
<accession>A0A504J6Z9</accession>
<keyword evidence="5" id="KW-1185">Reference proteome</keyword>
<dbReference type="RefSeq" id="WP_140595430.1">
    <property type="nucleotide sequence ID" value="NZ_VFWZ01000007.1"/>
</dbReference>
<dbReference type="SUPFAM" id="SSF50405">
    <property type="entry name" value="Actin-crosslinking proteins"/>
    <property type="match status" value="1"/>
</dbReference>
<evidence type="ECO:0000256" key="2">
    <source>
        <dbReference type="SAM" id="Phobius"/>
    </source>
</evidence>
<keyword evidence="1" id="KW-0732">Signal</keyword>
<evidence type="ECO:0000313" key="5">
    <source>
        <dbReference type="Proteomes" id="UP000315540"/>
    </source>
</evidence>
<dbReference type="OrthoDB" id="1183463at2"/>
<dbReference type="Gene3D" id="2.80.10.50">
    <property type="match status" value="1"/>
</dbReference>
<dbReference type="EMBL" id="VFWZ01000007">
    <property type="protein sequence ID" value="TPN83373.1"/>
    <property type="molecule type" value="Genomic_DNA"/>
</dbReference>
<dbReference type="CDD" id="cd00257">
    <property type="entry name" value="beta-trefoil_FSCN-like"/>
    <property type="match status" value="1"/>
</dbReference>
<gene>
    <name evidence="4" type="ORF">FHK87_19315</name>
</gene>
<comment type="caution">
    <text evidence="4">The sequence shown here is derived from an EMBL/GenBank/DDBJ whole genome shotgun (WGS) entry which is preliminary data.</text>
</comment>